<dbReference type="InterPro" id="IPR039374">
    <property type="entry name" value="SIP_fam"/>
</dbReference>
<dbReference type="InterPro" id="IPR007037">
    <property type="entry name" value="SIP_rossman_dom"/>
</dbReference>
<gene>
    <name evidence="4" type="ORF">GCM10011450_10820</name>
</gene>
<protein>
    <submittedName>
        <fullName evidence="4">Siderophore-interacting protein</fullName>
    </submittedName>
</protein>
<dbReference type="InterPro" id="IPR039261">
    <property type="entry name" value="FNR_nucleotide-bd"/>
</dbReference>
<evidence type="ECO:0000256" key="1">
    <source>
        <dbReference type="ARBA" id="ARBA00035644"/>
    </source>
</evidence>
<dbReference type="SUPFAM" id="SSF63380">
    <property type="entry name" value="Riboflavin synthase domain-like"/>
    <property type="match status" value="1"/>
</dbReference>
<dbReference type="PROSITE" id="PS51384">
    <property type="entry name" value="FAD_FR"/>
    <property type="match status" value="1"/>
</dbReference>
<dbReference type="GO" id="GO:0016491">
    <property type="term" value="F:oxidoreductase activity"/>
    <property type="evidence" value="ECO:0007669"/>
    <property type="project" value="InterPro"/>
</dbReference>
<sequence length="272" mass="30698">MTEITLDTQKQQHPIKMRLLQVKRITSLSPSIRRITLSGDDLNGFLSASFEDHIKLFLPDSPGEKPHMPVLGEKGMEFAPNRPKPLTRDYTPRRYNPDTNELDIDFVLNHEGPATRWASQAEEGHYLGVAGPRGSFVIPAGFDWHLLMGDETAIPAIARRLEELPASCKAMVIIKIASEDSKIPLQGQCDFEVRWVQQDSDFANKNEAELLAACLGDIVLPAGEGYVWAAGEYSDIKALREYMIDQFKIDKKRIRASSYWRKSQVATHTNFE</sequence>
<comment type="similarity">
    <text evidence="1">Belongs to the SIP oxidoreductase family.</text>
</comment>
<dbReference type="RefSeq" id="WP_189384433.1">
    <property type="nucleotide sequence ID" value="NZ_BAABFY010000055.1"/>
</dbReference>
<dbReference type="CDD" id="cd06193">
    <property type="entry name" value="siderophore_interacting"/>
    <property type="match status" value="1"/>
</dbReference>
<comment type="caution">
    <text evidence="4">The sequence shown here is derived from an EMBL/GenBank/DDBJ whole genome shotgun (WGS) entry which is preliminary data.</text>
</comment>
<reference evidence="4" key="1">
    <citation type="journal article" date="2014" name="Int. J. Syst. Evol. Microbiol.">
        <title>Complete genome sequence of Corynebacterium casei LMG S-19264T (=DSM 44701T), isolated from a smear-ripened cheese.</title>
        <authorList>
            <consortium name="US DOE Joint Genome Institute (JGI-PGF)"/>
            <person name="Walter F."/>
            <person name="Albersmeier A."/>
            <person name="Kalinowski J."/>
            <person name="Ruckert C."/>
        </authorList>
    </citation>
    <scope>NUCLEOTIDE SEQUENCE</scope>
    <source>
        <strain evidence="4">KCTC 23732</strain>
    </source>
</reference>
<evidence type="ECO:0000259" key="3">
    <source>
        <dbReference type="PROSITE" id="PS51384"/>
    </source>
</evidence>
<evidence type="ECO:0000313" key="5">
    <source>
        <dbReference type="Proteomes" id="UP000608345"/>
    </source>
</evidence>
<dbReference type="InterPro" id="IPR017927">
    <property type="entry name" value="FAD-bd_FR_type"/>
</dbReference>
<dbReference type="PANTHER" id="PTHR30157:SF0">
    <property type="entry name" value="NADPH-DEPENDENT FERRIC-CHELATE REDUCTASE"/>
    <property type="match status" value="1"/>
</dbReference>
<dbReference type="InterPro" id="IPR013113">
    <property type="entry name" value="SIP_FAD-bd"/>
</dbReference>
<organism evidence="4 5">
    <name type="scientific">Advenella faeciporci</name>
    <dbReference type="NCBI Taxonomy" id="797535"/>
    <lineage>
        <taxon>Bacteria</taxon>
        <taxon>Pseudomonadati</taxon>
        <taxon>Pseudomonadota</taxon>
        <taxon>Betaproteobacteria</taxon>
        <taxon>Burkholderiales</taxon>
        <taxon>Alcaligenaceae</taxon>
    </lineage>
</organism>
<dbReference type="AlphaFoldDB" id="A0A918JJJ0"/>
<dbReference type="Gene3D" id="3.40.50.80">
    <property type="entry name" value="Nucleotide-binding domain of ferredoxin-NADP reductase (FNR) module"/>
    <property type="match status" value="1"/>
</dbReference>
<dbReference type="InterPro" id="IPR017938">
    <property type="entry name" value="Riboflavin_synthase-like_b-brl"/>
</dbReference>
<feature type="domain" description="FAD-binding FR-type" evidence="3">
    <location>
        <begin position="12"/>
        <end position="139"/>
    </location>
</feature>
<evidence type="ECO:0000313" key="4">
    <source>
        <dbReference type="EMBL" id="GGW82764.1"/>
    </source>
</evidence>
<dbReference type="Proteomes" id="UP000608345">
    <property type="component" value="Unassembled WGS sequence"/>
</dbReference>
<dbReference type="Pfam" id="PF04954">
    <property type="entry name" value="SIP"/>
    <property type="match status" value="1"/>
</dbReference>
<accession>A0A918JJJ0</accession>
<name>A0A918JJJ0_9BURK</name>
<dbReference type="EMBL" id="BMYS01000005">
    <property type="protein sequence ID" value="GGW82764.1"/>
    <property type="molecule type" value="Genomic_DNA"/>
</dbReference>
<feature type="region of interest" description="Disordered" evidence="2">
    <location>
        <begin position="72"/>
        <end position="94"/>
    </location>
</feature>
<dbReference type="Gene3D" id="2.40.30.10">
    <property type="entry name" value="Translation factors"/>
    <property type="match status" value="1"/>
</dbReference>
<dbReference type="PANTHER" id="PTHR30157">
    <property type="entry name" value="FERRIC REDUCTASE, NADPH-DEPENDENT"/>
    <property type="match status" value="1"/>
</dbReference>
<dbReference type="Pfam" id="PF08021">
    <property type="entry name" value="FAD_binding_9"/>
    <property type="match status" value="1"/>
</dbReference>
<keyword evidence="5" id="KW-1185">Reference proteome</keyword>
<reference evidence="4" key="2">
    <citation type="submission" date="2020-09" db="EMBL/GenBank/DDBJ databases">
        <authorList>
            <person name="Sun Q."/>
            <person name="Kim S."/>
        </authorList>
    </citation>
    <scope>NUCLEOTIDE SEQUENCE</scope>
    <source>
        <strain evidence="4">KCTC 23732</strain>
    </source>
</reference>
<evidence type="ECO:0000256" key="2">
    <source>
        <dbReference type="SAM" id="MobiDB-lite"/>
    </source>
</evidence>
<proteinExistence type="inferred from homology"/>